<dbReference type="Proteomes" id="UP000250675">
    <property type="component" value="Unassembled WGS sequence"/>
</dbReference>
<dbReference type="EMBL" id="UASO01000004">
    <property type="protein sequence ID" value="SQC20165.1"/>
    <property type="molecule type" value="Genomic_DNA"/>
</dbReference>
<accession>A0A2X3DH12</accession>
<reference evidence="1 2" key="1">
    <citation type="submission" date="2018-06" db="EMBL/GenBank/DDBJ databases">
        <authorList>
            <consortium name="Pathogen Informatics"/>
            <person name="Doyle S."/>
        </authorList>
    </citation>
    <scope>NUCLEOTIDE SEQUENCE [LARGE SCALE GENOMIC DNA]</scope>
    <source>
        <strain evidence="1 2">NCTC9645</strain>
    </source>
</reference>
<evidence type="ECO:0000313" key="2">
    <source>
        <dbReference type="Proteomes" id="UP000250675"/>
    </source>
</evidence>
<name>A0A2X3DH12_KLEPN</name>
<gene>
    <name evidence="1" type="ORF">NCTC9645_01442</name>
</gene>
<evidence type="ECO:0000313" key="1">
    <source>
        <dbReference type="EMBL" id="SQC20165.1"/>
    </source>
</evidence>
<protein>
    <submittedName>
        <fullName evidence="1">Fructokinase</fullName>
    </submittedName>
</protein>
<sequence length="306" mass="34455">MILRKSAFQSKGLSLAGMLSNVDIYNLSKPDIHRRAVATNYDILAAFSGLRIGLRILINPKFFSHFVTRTREKVFSDNTTPVENYSAVLSFRSITRPSGKFSESIKKGSVTTATLQVEADCYQPFGSMPRDCSSLRSIRLIHVAKDESPSFFISASSWDRKSCARRSWYWSDFGFTVDIVITHLILSGLDCNYIVTRRFLQSNRKTKPRSALTLTGRLTTTDSNSIEVAVMDITTHPQGRDSYTLNNGEPPTSFVWLIAAVRRDMPTITAKIHHIAAETEQEARRILARDYVCFFAGRIRTGVEHA</sequence>
<keyword evidence="1" id="KW-0808">Transferase</keyword>
<dbReference type="GO" id="GO:0016301">
    <property type="term" value="F:kinase activity"/>
    <property type="evidence" value="ECO:0007669"/>
    <property type="project" value="UniProtKB-KW"/>
</dbReference>
<keyword evidence="1" id="KW-0418">Kinase</keyword>
<proteinExistence type="predicted"/>
<organism evidence="1 2">
    <name type="scientific">Klebsiella pneumoniae</name>
    <dbReference type="NCBI Taxonomy" id="573"/>
    <lineage>
        <taxon>Bacteria</taxon>
        <taxon>Pseudomonadati</taxon>
        <taxon>Pseudomonadota</taxon>
        <taxon>Gammaproteobacteria</taxon>
        <taxon>Enterobacterales</taxon>
        <taxon>Enterobacteriaceae</taxon>
        <taxon>Klebsiella/Raoultella group</taxon>
        <taxon>Klebsiella</taxon>
        <taxon>Klebsiella pneumoniae complex</taxon>
    </lineage>
</organism>
<dbReference type="AlphaFoldDB" id="A0A2X3DH12"/>
<dbReference type="NCBIfam" id="NF033153">
    <property type="entry name" value="phage_ICD_like"/>
    <property type="match status" value="1"/>
</dbReference>